<sequence>MLCFMSMWIKESKHTNPACPTHNSRRLKRRIPSNSCPPASNQPIMASINIECDGFVN</sequence>
<name>A0A0A9CWC9_ARUDO</name>
<reference evidence="1" key="1">
    <citation type="submission" date="2014-09" db="EMBL/GenBank/DDBJ databases">
        <authorList>
            <person name="Magalhaes I.L.F."/>
            <person name="Oliveira U."/>
            <person name="Santos F.R."/>
            <person name="Vidigal T.H.D.A."/>
            <person name="Brescovit A.D."/>
            <person name="Santos A.J."/>
        </authorList>
    </citation>
    <scope>NUCLEOTIDE SEQUENCE</scope>
    <source>
        <tissue evidence="1">Shoot tissue taken approximately 20 cm above the soil surface</tissue>
    </source>
</reference>
<accession>A0A0A9CWC9</accession>
<reference evidence="1" key="2">
    <citation type="journal article" date="2015" name="Data Brief">
        <title>Shoot transcriptome of the giant reed, Arundo donax.</title>
        <authorList>
            <person name="Barrero R.A."/>
            <person name="Guerrero F.D."/>
            <person name="Moolhuijzen P."/>
            <person name="Goolsby J.A."/>
            <person name="Tidwell J."/>
            <person name="Bellgard S.E."/>
            <person name="Bellgard M.I."/>
        </authorList>
    </citation>
    <scope>NUCLEOTIDE SEQUENCE</scope>
    <source>
        <tissue evidence="1">Shoot tissue taken approximately 20 cm above the soil surface</tissue>
    </source>
</reference>
<evidence type="ECO:0000313" key="1">
    <source>
        <dbReference type="EMBL" id="JAD77685.1"/>
    </source>
</evidence>
<dbReference type="EMBL" id="GBRH01220210">
    <property type="protein sequence ID" value="JAD77685.1"/>
    <property type="molecule type" value="Transcribed_RNA"/>
</dbReference>
<protein>
    <submittedName>
        <fullName evidence="1">Uncharacterized protein</fullName>
    </submittedName>
</protein>
<proteinExistence type="predicted"/>
<organism evidence="1">
    <name type="scientific">Arundo donax</name>
    <name type="common">Giant reed</name>
    <name type="synonym">Donax arundinaceus</name>
    <dbReference type="NCBI Taxonomy" id="35708"/>
    <lineage>
        <taxon>Eukaryota</taxon>
        <taxon>Viridiplantae</taxon>
        <taxon>Streptophyta</taxon>
        <taxon>Embryophyta</taxon>
        <taxon>Tracheophyta</taxon>
        <taxon>Spermatophyta</taxon>
        <taxon>Magnoliopsida</taxon>
        <taxon>Liliopsida</taxon>
        <taxon>Poales</taxon>
        <taxon>Poaceae</taxon>
        <taxon>PACMAD clade</taxon>
        <taxon>Arundinoideae</taxon>
        <taxon>Arundineae</taxon>
        <taxon>Arundo</taxon>
    </lineage>
</organism>
<dbReference type="AlphaFoldDB" id="A0A0A9CWC9"/>